<organism evidence="2 3">
    <name type="scientific">Sandarakinorhabdus fusca</name>
    <dbReference type="NCBI Taxonomy" id="1439888"/>
    <lineage>
        <taxon>Bacteria</taxon>
        <taxon>Pseudomonadati</taxon>
        <taxon>Pseudomonadota</taxon>
        <taxon>Alphaproteobacteria</taxon>
        <taxon>Sphingomonadales</taxon>
        <taxon>Sphingosinicellaceae</taxon>
        <taxon>Sandarakinorhabdus</taxon>
    </lineage>
</organism>
<dbReference type="RefSeq" id="WP_152578021.1">
    <property type="nucleotide sequence ID" value="NZ_JAATJI010000002.1"/>
</dbReference>
<accession>A0A7C9GQD3</accession>
<keyword evidence="1" id="KW-1133">Transmembrane helix</keyword>
<dbReference type="OrthoDB" id="7570555at2"/>
<evidence type="ECO:0008006" key="4">
    <source>
        <dbReference type="Google" id="ProtNLM"/>
    </source>
</evidence>
<keyword evidence="1" id="KW-0812">Transmembrane</keyword>
<evidence type="ECO:0000256" key="1">
    <source>
        <dbReference type="SAM" id="Phobius"/>
    </source>
</evidence>
<name>A0A7C9GQD3_9SPHN</name>
<evidence type="ECO:0000313" key="3">
    <source>
        <dbReference type="Proteomes" id="UP000481327"/>
    </source>
</evidence>
<sequence>MTRRAPFASLAFSLGLCAALLALCLRLMAPVGWMPVASGNGVIFTLCSGIGSEMPDVGTSGSPDTAEAHQAPCAFSGIGTPALPDLPPDVALAVFLVFIALGLAAVPRLHILAVGWLRPPLRGPPSRV</sequence>
<proteinExistence type="predicted"/>
<protein>
    <recommendedName>
        <fullName evidence="4">DUF2946 domain-containing protein</fullName>
    </recommendedName>
</protein>
<gene>
    <name evidence="2" type="ORF">F3168_09895</name>
</gene>
<reference evidence="2 3" key="1">
    <citation type="submission" date="2019-09" db="EMBL/GenBank/DDBJ databases">
        <title>Polymorphobacter sp. isolated from a lake in China.</title>
        <authorList>
            <person name="Liu Z."/>
        </authorList>
    </citation>
    <scope>NUCLEOTIDE SEQUENCE [LARGE SCALE GENOMIC DNA]</scope>
    <source>
        <strain evidence="2 3">D40P</strain>
    </source>
</reference>
<keyword evidence="1" id="KW-0472">Membrane</keyword>
<evidence type="ECO:0000313" key="2">
    <source>
        <dbReference type="EMBL" id="MQT17573.1"/>
    </source>
</evidence>
<comment type="caution">
    <text evidence="2">The sequence shown here is derived from an EMBL/GenBank/DDBJ whole genome shotgun (WGS) entry which is preliminary data.</text>
</comment>
<dbReference type="Proteomes" id="UP000481327">
    <property type="component" value="Unassembled WGS sequence"/>
</dbReference>
<dbReference type="AlphaFoldDB" id="A0A7C9GQD3"/>
<dbReference type="EMBL" id="WIOL01000003">
    <property type="protein sequence ID" value="MQT17573.1"/>
    <property type="molecule type" value="Genomic_DNA"/>
</dbReference>
<keyword evidence="3" id="KW-1185">Reference proteome</keyword>
<feature type="transmembrane region" description="Helical" evidence="1">
    <location>
        <begin position="90"/>
        <end position="117"/>
    </location>
</feature>